<evidence type="ECO:0000259" key="2">
    <source>
        <dbReference type="Pfam" id="PF00990"/>
    </source>
</evidence>
<evidence type="ECO:0000313" key="4">
    <source>
        <dbReference type="Proteomes" id="UP000198430"/>
    </source>
</evidence>
<dbReference type="Gene3D" id="3.30.70.270">
    <property type="match status" value="1"/>
</dbReference>
<sequence length="284" mass="32625">MKSKDRGWLSLLADIGLVMFLTFVSFLALLVGLSSNLTWNMIYLAVTVVVMTVTYFYGLIPGMLSNLLFVFGQMILALYINVYLKQNVPLKMAFWLILPGLLSGALAMMMSQQQRLQSDNHKLRRQLIEQGVVDIETNLRSLVAFTTDAQVYIENHRRFGLPVTMVTFKVRYYREIRRLLSDAQNQSLLRTISNVLAVVAADNQLAYFWGSKDPTWGMIGHLDQKQAQRLVEQLQQHFTKAIDSHQELHRFDISLTTGIACWDATMNSPYDLMRQGMRELEYDV</sequence>
<dbReference type="AlphaFoldDB" id="A0A1Z5IPM3"/>
<dbReference type="EMBL" id="BCMH01000008">
    <property type="protein sequence ID" value="GAX03646.1"/>
    <property type="molecule type" value="Genomic_DNA"/>
</dbReference>
<feature type="transmembrane region" description="Helical" evidence="1">
    <location>
        <begin position="12"/>
        <end position="35"/>
    </location>
</feature>
<feature type="transmembrane region" description="Helical" evidence="1">
    <location>
        <begin position="67"/>
        <end position="84"/>
    </location>
</feature>
<keyword evidence="1" id="KW-0472">Membrane</keyword>
<gene>
    <name evidence="3" type="ORF">IWT140_01271</name>
</gene>
<dbReference type="InterPro" id="IPR029787">
    <property type="entry name" value="Nucleotide_cyclase"/>
</dbReference>
<evidence type="ECO:0000313" key="3">
    <source>
        <dbReference type="EMBL" id="GAX03646.1"/>
    </source>
</evidence>
<accession>A0A1Z5IPM3</accession>
<dbReference type="SUPFAM" id="SSF55073">
    <property type="entry name" value="Nucleotide cyclase"/>
    <property type="match status" value="1"/>
</dbReference>
<proteinExistence type="predicted"/>
<keyword evidence="4" id="KW-1185">Reference proteome</keyword>
<dbReference type="Proteomes" id="UP000198430">
    <property type="component" value="Unassembled WGS sequence"/>
</dbReference>
<comment type="caution">
    <text evidence="3">The sequence shown here is derived from an EMBL/GenBank/DDBJ whole genome shotgun (WGS) entry which is preliminary data.</text>
</comment>
<dbReference type="Pfam" id="PF00990">
    <property type="entry name" value="GGDEF"/>
    <property type="match status" value="1"/>
</dbReference>
<dbReference type="RefSeq" id="WP_089088617.1">
    <property type="nucleotide sequence ID" value="NZ_BCMH01000008.1"/>
</dbReference>
<feature type="domain" description="GGDEF" evidence="2">
    <location>
        <begin position="133"/>
        <end position="275"/>
    </location>
</feature>
<keyword evidence="1" id="KW-0812">Transmembrane</keyword>
<feature type="transmembrane region" description="Helical" evidence="1">
    <location>
        <begin position="90"/>
        <end position="110"/>
    </location>
</feature>
<evidence type="ECO:0000256" key="1">
    <source>
        <dbReference type="SAM" id="Phobius"/>
    </source>
</evidence>
<organism evidence="3 4">
    <name type="scientific">Secundilactobacillus pentosiphilus</name>
    <dbReference type="NCBI Taxonomy" id="1714682"/>
    <lineage>
        <taxon>Bacteria</taxon>
        <taxon>Bacillati</taxon>
        <taxon>Bacillota</taxon>
        <taxon>Bacilli</taxon>
        <taxon>Lactobacillales</taxon>
        <taxon>Lactobacillaceae</taxon>
        <taxon>Secundilactobacillus</taxon>
    </lineage>
</organism>
<dbReference type="InterPro" id="IPR043128">
    <property type="entry name" value="Rev_trsase/Diguanyl_cyclase"/>
</dbReference>
<keyword evidence="1" id="KW-1133">Transmembrane helix</keyword>
<dbReference type="InterPro" id="IPR000160">
    <property type="entry name" value="GGDEF_dom"/>
</dbReference>
<reference evidence="3 4" key="1">
    <citation type="submission" date="2015-11" db="EMBL/GenBank/DDBJ databases">
        <title>Draft genome sequences of new species of the genus Lactobacillus isolated from orchardgrass silage.</title>
        <authorList>
            <person name="Tohno M."/>
            <person name="Tanizawa Y."/>
            <person name="Arita M."/>
        </authorList>
    </citation>
    <scope>NUCLEOTIDE SEQUENCE [LARGE SCALE GENOMIC DNA]</scope>
    <source>
        <strain evidence="3 4">IWT140</strain>
    </source>
</reference>
<name>A0A1Z5IPM3_9LACO</name>
<feature type="transmembrane region" description="Helical" evidence="1">
    <location>
        <begin position="41"/>
        <end position="60"/>
    </location>
</feature>
<protein>
    <submittedName>
        <fullName evidence="3">Diguanylate cyclase</fullName>
    </submittedName>
</protein>